<accession>A0A1H4E4U4</accession>
<keyword evidence="6" id="KW-1185">Reference proteome</keyword>
<dbReference type="SUPFAM" id="SSF53850">
    <property type="entry name" value="Periplasmic binding protein-like II"/>
    <property type="match status" value="1"/>
</dbReference>
<evidence type="ECO:0000256" key="3">
    <source>
        <dbReference type="SAM" id="SignalP"/>
    </source>
</evidence>
<dbReference type="Gene3D" id="3.40.190.10">
    <property type="entry name" value="Periplasmic binding protein-like II"/>
    <property type="match status" value="2"/>
</dbReference>
<reference evidence="5 6" key="1">
    <citation type="submission" date="2016-10" db="EMBL/GenBank/DDBJ databases">
        <authorList>
            <person name="de Groot N.N."/>
        </authorList>
    </citation>
    <scope>NUCLEOTIDE SEQUENCE [LARGE SCALE GENOMIC DNA]</scope>
    <source>
        <strain evidence="5 6">CGMCC 1.3430</strain>
    </source>
</reference>
<organism evidence="5 6">
    <name type="scientific">Alkalimonas amylolytica</name>
    <dbReference type="NCBI Taxonomy" id="152573"/>
    <lineage>
        <taxon>Bacteria</taxon>
        <taxon>Pseudomonadati</taxon>
        <taxon>Pseudomonadota</taxon>
        <taxon>Gammaproteobacteria</taxon>
        <taxon>Alkalimonas</taxon>
    </lineage>
</organism>
<dbReference type="PANTHER" id="PTHR35936">
    <property type="entry name" value="MEMBRANE-BOUND LYTIC MUREIN TRANSGLYCOSYLASE F"/>
    <property type="match status" value="1"/>
</dbReference>
<gene>
    <name evidence="5" type="ORF">SAMN04488051_106221</name>
</gene>
<feature type="signal peptide" evidence="3">
    <location>
        <begin position="1"/>
        <end position="35"/>
    </location>
</feature>
<dbReference type="EMBL" id="FNRM01000006">
    <property type="protein sequence ID" value="SEA80084.1"/>
    <property type="molecule type" value="Genomic_DNA"/>
</dbReference>
<keyword evidence="2 3" id="KW-0732">Signal</keyword>
<proteinExistence type="inferred from homology"/>
<evidence type="ECO:0000259" key="4">
    <source>
        <dbReference type="SMART" id="SM00062"/>
    </source>
</evidence>
<dbReference type="STRING" id="152573.SAMN04488051_106221"/>
<dbReference type="SMART" id="SM00062">
    <property type="entry name" value="PBPb"/>
    <property type="match status" value="1"/>
</dbReference>
<evidence type="ECO:0000313" key="6">
    <source>
        <dbReference type="Proteomes" id="UP000198773"/>
    </source>
</evidence>
<evidence type="ECO:0000256" key="2">
    <source>
        <dbReference type="ARBA" id="ARBA00022729"/>
    </source>
</evidence>
<evidence type="ECO:0000313" key="5">
    <source>
        <dbReference type="EMBL" id="SEA80084.1"/>
    </source>
</evidence>
<dbReference type="Pfam" id="PF00497">
    <property type="entry name" value="SBP_bac_3"/>
    <property type="match status" value="1"/>
</dbReference>
<feature type="chain" id="PRO_5011788300" evidence="3">
    <location>
        <begin position="36"/>
        <end position="279"/>
    </location>
</feature>
<dbReference type="PANTHER" id="PTHR35936:SF25">
    <property type="entry name" value="ABC TRANSPORTER SUBSTRATE-BINDING PROTEIN"/>
    <property type="match status" value="1"/>
</dbReference>
<dbReference type="AlphaFoldDB" id="A0A1H4E4U4"/>
<name>A0A1H4E4U4_ALKAM</name>
<dbReference type="InterPro" id="IPR001638">
    <property type="entry name" value="Solute-binding_3/MltF_N"/>
</dbReference>
<sequence length="279" mass="31753">MAAGLNGYSWPRRMVSWYRTYLLCGLLLFSSHLFATQPAPATNTFQMSDTLRVAIAAEDYPPFYYQNTQGEMDGFSVRVLLAVSQQLALSVRWQRLPWKRLMHHVQEGRADLVLVMYHTDSRAEQFLFSDVSYLQDAIVLLCHRPCDTEFDGDEHALAMKEVALVRGFSYGEVLDALPLNALTMVESDTMLLHLLAHGRLKLGIASYLTVSRSALMQQQNPPFEILQPFLAAVDIYFAFSRRSLLSSAQIQAFNQALVDFVQSPEYRALRTEYQLDLPD</sequence>
<protein>
    <submittedName>
        <fullName evidence="5">Amino acid ABC transporter substrate-binding protein, PAAT family</fullName>
    </submittedName>
</protein>
<comment type="similarity">
    <text evidence="1">Belongs to the bacterial solute-binding protein 3 family.</text>
</comment>
<dbReference type="Proteomes" id="UP000198773">
    <property type="component" value="Unassembled WGS sequence"/>
</dbReference>
<feature type="domain" description="Solute-binding protein family 3/N-terminal" evidence="4">
    <location>
        <begin position="50"/>
        <end position="277"/>
    </location>
</feature>
<evidence type="ECO:0000256" key="1">
    <source>
        <dbReference type="ARBA" id="ARBA00010333"/>
    </source>
</evidence>